<evidence type="ECO:0000256" key="2">
    <source>
        <dbReference type="SAM" id="Phobius"/>
    </source>
</evidence>
<evidence type="ECO:0000256" key="1">
    <source>
        <dbReference type="SAM" id="MobiDB-lite"/>
    </source>
</evidence>
<feature type="non-terminal residue" evidence="3">
    <location>
        <position position="187"/>
    </location>
</feature>
<accession>A0A699JNL7</accession>
<dbReference type="Gene3D" id="3.40.395.10">
    <property type="entry name" value="Adenoviral Proteinase, Chain A"/>
    <property type="match status" value="1"/>
</dbReference>
<sequence>KKNKQAAQKEKKEKAEKEAAEKKKAKMQKASAEKKEQAEMQAAAEANEVVFDDGKRTIAHRKEMQSLAPGIEIEKQIIDTLVMVLNYEERIRTNGKDLGRRYFLTDAVANKDQAKKYESFENVTKNQMIASESKKKMKDIELAFFPAVVAAGQYYVIVFNLLKANAVILDNEKHNDYNKYKEVFDSV</sequence>
<protein>
    <submittedName>
        <fullName evidence="3">Uncharacterized protein</fullName>
    </submittedName>
</protein>
<comment type="caution">
    <text evidence="3">The sequence shown here is derived from an EMBL/GenBank/DDBJ whole genome shotgun (WGS) entry which is preliminary data.</text>
</comment>
<dbReference type="AlphaFoldDB" id="A0A699JNL7"/>
<feature type="compositionally biased region" description="Basic and acidic residues" evidence="1">
    <location>
        <begin position="7"/>
        <end position="22"/>
    </location>
</feature>
<keyword evidence="2" id="KW-1133">Transmembrane helix</keyword>
<dbReference type="EMBL" id="BKCJ010425252">
    <property type="protein sequence ID" value="GFA44500.1"/>
    <property type="molecule type" value="Genomic_DNA"/>
</dbReference>
<evidence type="ECO:0000313" key="3">
    <source>
        <dbReference type="EMBL" id="GFA44500.1"/>
    </source>
</evidence>
<reference evidence="3" key="1">
    <citation type="journal article" date="2019" name="Sci. Rep.">
        <title>Draft genome of Tanacetum cinerariifolium, the natural source of mosquito coil.</title>
        <authorList>
            <person name="Yamashiro T."/>
            <person name="Shiraishi A."/>
            <person name="Satake H."/>
            <person name="Nakayama K."/>
        </authorList>
    </citation>
    <scope>NUCLEOTIDE SEQUENCE</scope>
</reference>
<feature type="transmembrane region" description="Helical" evidence="2">
    <location>
        <begin position="142"/>
        <end position="162"/>
    </location>
</feature>
<organism evidence="3">
    <name type="scientific">Tanacetum cinerariifolium</name>
    <name type="common">Dalmatian daisy</name>
    <name type="synonym">Chrysanthemum cinerariifolium</name>
    <dbReference type="NCBI Taxonomy" id="118510"/>
    <lineage>
        <taxon>Eukaryota</taxon>
        <taxon>Viridiplantae</taxon>
        <taxon>Streptophyta</taxon>
        <taxon>Embryophyta</taxon>
        <taxon>Tracheophyta</taxon>
        <taxon>Spermatophyta</taxon>
        <taxon>Magnoliopsida</taxon>
        <taxon>eudicotyledons</taxon>
        <taxon>Gunneridae</taxon>
        <taxon>Pentapetalae</taxon>
        <taxon>asterids</taxon>
        <taxon>campanulids</taxon>
        <taxon>Asterales</taxon>
        <taxon>Asteraceae</taxon>
        <taxon>Asteroideae</taxon>
        <taxon>Anthemideae</taxon>
        <taxon>Anthemidinae</taxon>
        <taxon>Tanacetum</taxon>
    </lineage>
</organism>
<proteinExistence type="predicted"/>
<keyword evidence="2" id="KW-0472">Membrane</keyword>
<feature type="region of interest" description="Disordered" evidence="1">
    <location>
        <begin position="1"/>
        <end position="39"/>
    </location>
</feature>
<name>A0A699JNL7_TANCI</name>
<keyword evidence="2" id="KW-0812">Transmembrane</keyword>
<feature type="non-terminal residue" evidence="3">
    <location>
        <position position="1"/>
    </location>
</feature>
<gene>
    <name evidence="3" type="ORF">Tci_616472</name>
</gene>